<dbReference type="PANTHER" id="PTHR42928">
    <property type="entry name" value="TRICARBOXYLATE-BINDING PROTEIN"/>
    <property type="match status" value="1"/>
</dbReference>
<dbReference type="RefSeq" id="WP_176068748.1">
    <property type="nucleotide sequence ID" value="NZ_JABWMJ010000004.1"/>
</dbReference>
<evidence type="ECO:0000256" key="2">
    <source>
        <dbReference type="SAM" id="SignalP"/>
    </source>
</evidence>
<gene>
    <name evidence="3" type="ORF">HQN59_10010</name>
</gene>
<organism evidence="3 4">
    <name type="scientific">Piscinibacter koreensis</name>
    <dbReference type="NCBI Taxonomy" id="2742824"/>
    <lineage>
        <taxon>Bacteria</taxon>
        <taxon>Pseudomonadati</taxon>
        <taxon>Pseudomonadota</taxon>
        <taxon>Betaproteobacteria</taxon>
        <taxon>Burkholderiales</taxon>
        <taxon>Sphaerotilaceae</taxon>
        <taxon>Piscinibacter</taxon>
    </lineage>
</organism>
<keyword evidence="4" id="KW-1185">Reference proteome</keyword>
<comment type="caution">
    <text evidence="3">The sequence shown here is derived from an EMBL/GenBank/DDBJ whole genome shotgun (WGS) entry which is preliminary data.</text>
</comment>
<dbReference type="PIRSF" id="PIRSF017082">
    <property type="entry name" value="YflP"/>
    <property type="match status" value="1"/>
</dbReference>
<protein>
    <submittedName>
        <fullName evidence="3">Tripartite tricarboxylate transporter substrate binding protein</fullName>
    </submittedName>
</protein>
<keyword evidence="2" id="KW-0732">Signal</keyword>
<reference evidence="3 4" key="1">
    <citation type="submission" date="2020-06" db="EMBL/GenBank/DDBJ databases">
        <title>Schlegella sp. ID0723 isolated from air conditioner.</title>
        <authorList>
            <person name="Kim D.Y."/>
            <person name="Kim D.-U."/>
        </authorList>
    </citation>
    <scope>NUCLEOTIDE SEQUENCE [LARGE SCALE GENOMIC DNA]</scope>
    <source>
        <strain evidence="3 4">ID0723</strain>
    </source>
</reference>
<dbReference type="PANTHER" id="PTHR42928:SF5">
    <property type="entry name" value="BLR1237 PROTEIN"/>
    <property type="match status" value="1"/>
</dbReference>
<dbReference type="SUPFAM" id="SSF53850">
    <property type="entry name" value="Periplasmic binding protein-like II"/>
    <property type="match status" value="1"/>
</dbReference>
<dbReference type="Proteomes" id="UP000529637">
    <property type="component" value="Unassembled WGS sequence"/>
</dbReference>
<dbReference type="InterPro" id="IPR005064">
    <property type="entry name" value="BUG"/>
</dbReference>
<accession>A0A7Y6TWK8</accession>
<evidence type="ECO:0000256" key="1">
    <source>
        <dbReference type="ARBA" id="ARBA00006987"/>
    </source>
</evidence>
<evidence type="ECO:0000313" key="4">
    <source>
        <dbReference type="Proteomes" id="UP000529637"/>
    </source>
</evidence>
<dbReference type="Pfam" id="PF03401">
    <property type="entry name" value="TctC"/>
    <property type="match status" value="1"/>
</dbReference>
<dbReference type="CDD" id="cd07012">
    <property type="entry name" value="PBP2_Bug_TTT"/>
    <property type="match status" value="1"/>
</dbReference>
<proteinExistence type="inferred from homology"/>
<dbReference type="EMBL" id="JABWMJ010000004">
    <property type="protein sequence ID" value="NUZ06096.1"/>
    <property type="molecule type" value="Genomic_DNA"/>
</dbReference>
<feature type="signal peptide" evidence="2">
    <location>
        <begin position="1"/>
        <end position="22"/>
    </location>
</feature>
<comment type="similarity">
    <text evidence="1">Belongs to the UPF0065 (bug) family.</text>
</comment>
<feature type="chain" id="PRO_5031407796" evidence="2">
    <location>
        <begin position="23"/>
        <end position="324"/>
    </location>
</feature>
<dbReference type="InterPro" id="IPR042100">
    <property type="entry name" value="Bug_dom1"/>
</dbReference>
<dbReference type="AlphaFoldDB" id="A0A7Y6TWK8"/>
<dbReference type="Gene3D" id="3.40.190.150">
    <property type="entry name" value="Bordetella uptake gene, domain 1"/>
    <property type="match status" value="1"/>
</dbReference>
<sequence>MPKIVLAAAFSGLLLLAGGAGAQSFPTKQVRLVIAFPPGGATDVVGRILARRLSDEFGQQVIVDNRAGAGGGLGTQSVARSEPDGHTLVFTVAGPITAVPHVNKDVGYRMSDLAPIAIVFRSPLLLVVPSTSPIRTLPDLLVRGKPANGQPAAYGSSGVGALSHLGSEMLNVAAGTSFVHVPYKGTPGTLQALLAGDIQWALATGNDSKGNLEAGKLRPLAVMSEKRSALFPSVPSMAELGLEGLDLDTWFGLFAPARTPQPTLDLLHRTVKKILGEPEFAARMRELGGETPTDANTPAAITAGLQKESAELQRIVKVLDIKAN</sequence>
<dbReference type="Gene3D" id="3.40.190.10">
    <property type="entry name" value="Periplasmic binding protein-like II"/>
    <property type="match status" value="1"/>
</dbReference>
<name>A0A7Y6TWK8_9BURK</name>
<evidence type="ECO:0000313" key="3">
    <source>
        <dbReference type="EMBL" id="NUZ06096.1"/>
    </source>
</evidence>